<keyword evidence="4" id="KW-0547">Nucleotide-binding</keyword>
<evidence type="ECO:0000256" key="2">
    <source>
        <dbReference type="ARBA" id="ARBA00022598"/>
    </source>
</evidence>
<feature type="region of interest" description="Disordered" evidence="6">
    <location>
        <begin position="698"/>
        <end position="719"/>
    </location>
</feature>
<feature type="compositionally biased region" description="Basic and acidic residues" evidence="6">
    <location>
        <begin position="474"/>
        <end position="484"/>
    </location>
</feature>
<dbReference type="PROSITE" id="PS51221">
    <property type="entry name" value="TTL"/>
    <property type="match status" value="1"/>
</dbReference>
<dbReference type="GO" id="GO:0070740">
    <property type="term" value="F:tubulin-glutamic acid ligase activity"/>
    <property type="evidence" value="ECO:0007669"/>
    <property type="project" value="TreeGrafter"/>
</dbReference>
<dbReference type="GO" id="GO:0005874">
    <property type="term" value="C:microtubule"/>
    <property type="evidence" value="ECO:0007669"/>
    <property type="project" value="UniProtKB-KW"/>
</dbReference>
<dbReference type="GO" id="GO:0015631">
    <property type="term" value="F:tubulin binding"/>
    <property type="evidence" value="ECO:0007669"/>
    <property type="project" value="TreeGrafter"/>
</dbReference>
<dbReference type="PANTHER" id="PTHR12241">
    <property type="entry name" value="TUBULIN POLYGLUTAMYLASE"/>
    <property type="match status" value="1"/>
</dbReference>
<dbReference type="RefSeq" id="XP_031420968.1">
    <property type="nucleotide sequence ID" value="XM_031565108.2"/>
</dbReference>
<feature type="signal peptide" evidence="7">
    <location>
        <begin position="1"/>
        <end position="15"/>
    </location>
</feature>
<comment type="similarity">
    <text evidence="1">Belongs to the tubulin--tyrosine ligase family.</text>
</comment>
<evidence type="ECO:0000256" key="1">
    <source>
        <dbReference type="ARBA" id="ARBA00006820"/>
    </source>
</evidence>
<feature type="region of interest" description="Disordered" evidence="6">
    <location>
        <begin position="440"/>
        <end position="518"/>
    </location>
</feature>
<keyword evidence="5" id="KW-0067">ATP-binding</keyword>
<organism evidence="8 9">
    <name type="scientific">Clupea harengus</name>
    <name type="common">Atlantic herring</name>
    <dbReference type="NCBI Taxonomy" id="7950"/>
    <lineage>
        <taxon>Eukaryota</taxon>
        <taxon>Metazoa</taxon>
        <taxon>Chordata</taxon>
        <taxon>Craniata</taxon>
        <taxon>Vertebrata</taxon>
        <taxon>Euteleostomi</taxon>
        <taxon>Actinopterygii</taxon>
        <taxon>Neopterygii</taxon>
        <taxon>Teleostei</taxon>
        <taxon>Clupei</taxon>
        <taxon>Clupeiformes</taxon>
        <taxon>Clupeoidei</taxon>
        <taxon>Clupeidae</taxon>
        <taxon>Clupea</taxon>
    </lineage>
</organism>
<gene>
    <name evidence="9" type="primary">LOC105904664</name>
</gene>
<keyword evidence="8" id="KW-1185">Reference proteome</keyword>
<reference evidence="9" key="1">
    <citation type="submission" date="2025-08" db="UniProtKB">
        <authorList>
            <consortium name="RefSeq"/>
        </authorList>
    </citation>
    <scope>IDENTIFICATION</scope>
</reference>
<dbReference type="OrthoDB" id="202825at2759"/>
<dbReference type="GeneID" id="105904664"/>
<proteinExistence type="inferred from homology"/>
<keyword evidence="7" id="KW-0732">Signal</keyword>
<dbReference type="FunFam" id="3.30.470.20:FF:000009">
    <property type="entry name" value="tubulin polyglutamylase TTLL5 isoform X1"/>
    <property type="match status" value="1"/>
</dbReference>
<sequence>MAIITFIQIFPRALGINLVNCKYECVRKAALAVGLREAGEMEDWMVYWTDCSVSMERIMDMKRYQRINHFPGMIEICRKDLLARNLNRMRRLFPKEYNIFPKTWCLPTDYIEFQGYCRMWKHKTIICKPESGCQGKGIYITRQPQGISPDEHIICQTYISKPFIIDEYKFDLRLYVLVTSCDPLRIFLFKEGLVRFATSKYRNPHNNNIDDMCMHLTNYAINKHSEHFDHDLQKGSKRKLSWLRSWLEQHLYDTQSVWNSIEDVITKTVIVAEPVLRQNYRTAFPSHVGPSSCFELLGFDILLDCKLKPWLIEVNHSPSFNTDSALDTEVKETLLMDTLTLLNLGACDRRRIVEVEKRMAQERLLQKHQTSSLRELVLSSQASWLAEAEWHEEQHPGGFYRIYPRGDDCKYSKFLDQGSSYCQETVTSRAREEYARRMVQMQQDKEMTTQGRSPGKRWSHSEGRGQQGESLGEQSRKSKTDLRGNGKHMRWSHSECRGQQGESLGEQSRKSKTDLREDGKYILRQPSTVWPGNWVFEERVNQSGSSSCMAWDSYETRMIIEEEELARQRDLAQRDTLLRQLGMVDAIQSLLRPKTYHPTPAKTHRPIRQKWKLQLREPLLYTTYSCPEAHTGQQFNLPRLCQQQTKLATGTRSGGLSVCVIKLALHEKQEHRQPTLPLITGRSVDQWRCSLKLSASQESDEDLSRGHMTESHNSLSFSSVDEEVLLEAEHSEAKDPKPKRFD</sequence>
<evidence type="ECO:0000256" key="3">
    <source>
        <dbReference type="ARBA" id="ARBA00022701"/>
    </source>
</evidence>
<keyword evidence="3" id="KW-0493">Microtubule</keyword>
<dbReference type="Proteomes" id="UP000515152">
    <property type="component" value="Chromosome 3"/>
</dbReference>
<dbReference type="GO" id="GO:0005524">
    <property type="term" value="F:ATP binding"/>
    <property type="evidence" value="ECO:0007669"/>
    <property type="project" value="UniProtKB-KW"/>
</dbReference>
<dbReference type="Gene3D" id="3.30.470.20">
    <property type="entry name" value="ATP-grasp fold, B domain"/>
    <property type="match status" value="1"/>
</dbReference>
<evidence type="ECO:0000256" key="7">
    <source>
        <dbReference type="SAM" id="SignalP"/>
    </source>
</evidence>
<dbReference type="KEGG" id="char:105904664"/>
<dbReference type="AlphaFoldDB" id="A0A6P8EXI6"/>
<dbReference type="InterPro" id="IPR004344">
    <property type="entry name" value="TTL/TTLL_fam"/>
</dbReference>
<dbReference type="PANTHER" id="PTHR12241:SF161">
    <property type="entry name" value="TUBULIN POLYGLUTAMYLASE TTLL6"/>
    <property type="match status" value="1"/>
</dbReference>
<keyword evidence="2" id="KW-0436">Ligase</keyword>
<evidence type="ECO:0000256" key="5">
    <source>
        <dbReference type="ARBA" id="ARBA00022840"/>
    </source>
</evidence>
<protein>
    <submittedName>
        <fullName evidence="9">Tubulin polyglutamylase TTLL13-like isoform X1</fullName>
    </submittedName>
</protein>
<name>A0A6P8EXI6_CLUHA</name>
<dbReference type="GO" id="GO:0000226">
    <property type="term" value="P:microtubule cytoskeleton organization"/>
    <property type="evidence" value="ECO:0007669"/>
    <property type="project" value="TreeGrafter"/>
</dbReference>
<evidence type="ECO:0000313" key="9">
    <source>
        <dbReference type="RefSeq" id="XP_031420968.1"/>
    </source>
</evidence>
<dbReference type="SUPFAM" id="SSF56059">
    <property type="entry name" value="Glutathione synthetase ATP-binding domain-like"/>
    <property type="match status" value="1"/>
</dbReference>
<evidence type="ECO:0000256" key="6">
    <source>
        <dbReference type="SAM" id="MobiDB-lite"/>
    </source>
</evidence>
<evidence type="ECO:0000313" key="8">
    <source>
        <dbReference type="Proteomes" id="UP000515152"/>
    </source>
</evidence>
<evidence type="ECO:0000256" key="4">
    <source>
        <dbReference type="ARBA" id="ARBA00022741"/>
    </source>
</evidence>
<feature type="chain" id="PRO_5028477937" evidence="7">
    <location>
        <begin position="16"/>
        <end position="742"/>
    </location>
</feature>
<dbReference type="GO" id="GO:0036064">
    <property type="term" value="C:ciliary basal body"/>
    <property type="evidence" value="ECO:0007669"/>
    <property type="project" value="TreeGrafter"/>
</dbReference>
<accession>A0A6P8EXI6</accession>
<dbReference type="Pfam" id="PF03133">
    <property type="entry name" value="TTL"/>
    <property type="match status" value="1"/>
</dbReference>
<feature type="compositionally biased region" description="Basic and acidic residues" evidence="6">
    <location>
        <begin position="507"/>
        <end position="518"/>
    </location>
</feature>